<dbReference type="AlphaFoldDB" id="A0AAX1G1T1"/>
<organism evidence="1 2">
    <name type="scientific">Vibrio parahaemolyticus</name>
    <dbReference type="NCBI Taxonomy" id="670"/>
    <lineage>
        <taxon>Bacteria</taxon>
        <taxon>Pseudomonadati</taxon>
        <taxon>Pseudomonadota</taxon>
        <taxon>Gammaproteobacteria</taxon>
        <taxon>Vibrionales</taxon>
        <taxon>Vibrionaceae</taxon>
        <taxon>Vibrio</taxon>
    </lineage>
</organism>
<evidence type="ECO:0000313" key="2">
    <source>
        <dbReference type="Proteomes" id="UP000464718"/>
    </source>
</evidence>
<proteinExistence type="predicted"/>
<dbReference type="RefSeq" id="WP_140220094.1">
    <property type="nucleotide sequence ID" value="NZ_CP034303.1"/>
</dbReference>
<keyword evidence="1" id="KW-0614">Plasmid</keyword>
<geneLocation type="plasmid" evidence="2">
    <name>pvpsd2016-4</name>
</geneLocation>
<dbReference type="EMBL" id="CP034303">
    <property type="protein sequence ID" value="QHH13331.1"/>
    <property type="molecule type" value="Genomic_DNA"/>
</dbReference>
<protein>
    <submittedName>
        <fullName evidence="1">Uncharacterized protein</fullName>
    </submittedName>
</protein>
<dbReference type="Proteomes" id="UP000464718">
    <property type="component" value="Plasmid pvpsd2016-4"/>
</dbReference>
<name>A0AAX1G1T1_VIBPH</name>
<evidence type="ECO:0000313" key="1">
    <source>
        <dbReference type="EMBL" id="QHH13331.1"/>
    </source>
</evidence>
<sequence length="143" mass="16589">MINTWNSFSKFLFEKEKTGQDKFKTYLSPYFVPKAYRFGCENSSKTFIELKYLDVNEGTQKVTHLENHRIYFEIGEKTKRVYKVYFYSIPASSCKDIEVQVQDIENAFKNLSSKFCDNSTDKYIAAIAATKQGLSSIDHAQLT</sequence>
<gene>
    <name evidence="1" type="ORF">EHC69_29170</name>
</gene>
<reference evidence="1 2" key="1">
    <citation type="submission" date="2018-12" db="EMBL/GenBank/DDBJ databases">
        <title>Genomic insights into the evolutionary origins and pathogenicity of five Vibrio parahaemolyticus strains isolated from the shrimp with acute hepatopancreatic necrosis disease (AHPND).</title>
        <authorList>
            <person name="Yang Q."/>
            <person name="Dong X."/>
            <person name="Xie G."/>
            <person name="Fu S."/>
            <person name="Zou P."/>
            <person name="Sun J."/>
            <person name="Wang Y."/>
            <person name="Huang J."/>
        </authorList>
    </citation>
    <scope>NUCLEOTIDE SEQUENCE [LARGE SCALE GENOMIC DNA]</scope>
    <source>
        <strain evidence="1 2">20160303005-1</strain>
        <plasmid evidence="2">pvpsd2016-4</plasmid>
    </source>
</reference>
<accession>A0AAX1G1T1</accession>